<evidence type="ECO:0000256" key="1">
    <source>
        <dbReference type="SAM" id="SignalP"/>
    </source>
</evidence>
<feature type="signal peptide" evidence="1">
    <location>
        <begin position="1"/>
        <end position="20"/>
    </location>
</feature>
<feature type="chain" id="PRO_5011466225" description="Right handed beta helix region" evidence="1">
    <location>
        <begin position="21"/>
        <end position="451"/>
    </location>
</feature>
<sequence length="451" mass="48339">MSFAIRCLMPFLLACASAHAATYQVGPGRQWTQLQPLFDAVDLQPGDIVEVDGGVTYPGNVILREADGGAPGNPVTLRGLRVGGQRPILQGGTNTIEFRLANHVVFEGFEVVGSVADNTFRCIYHHSHDVLIRDVLVRDCPRHGILGADNDSGSLTIEFSEIRNAGSNQFNHAIYMATDELRYPGSVFRLRHSVVRDSRFGDSGEGGNLIKSRAERNEIHYNWLEGAWFHALELIGPDPAGGVPANAAREDSDIVGNVVLHDGAFGAIFRFGGDGTGASNGRYRFVNNTVIRRGGSNDTPTLFRLFDGIESVEMHNNVFLREGASAFRIIREVEAAWVGGVSRIRGSRNWFDAGSTFVPTGWVDSLTGSDPGFVNAAGNDFRPAPGSPLLDAAGAAMTANGYEISAPLFPPGFHPAAAVQAALARPISGALDIGAYERPIDGFLFANGFEG</sequence>
<evidence type="ECO:0000313" key="3">
    <source>
        <dbReference type="Proteomes" id="UP000199603"/>
    </source>
</evidence>
<reference evidence="2 3" key="1">
    <citation type="submission" date="2016-10" db="EMBL/GenBank/DDBJ databases">
        <authorList>
            <person name="de Groot N.N."/>
        </authorList>
    </citation>
    <scope>NUCLEOTIDE SEQUENCE [LARGE SCALE GENOMIC DNA]</scope>
    <source>
        <strain evidence="2 3">DSM 16957</strain>
    </source>
</reference>
<proteinExistence type="predicted"/>
<organism evidence="2 3">
    <name type="scientific">Aquimonas voraii</name>
    <dbReference type="NCBI Taxonomy" id="265719"/>
    <lineage>
        <taxon>Bacteria</taxon>
        <taxon>Pseudomonadati</taxon>
        <taxon>Pseudomonadota</taxon>
        <taxon>Gammaproteobacteria</taxon>
        <taxon>Lysobacterales</taxon>
        <taxon>Lysobacteraceae</taxon>
        <taxon>Aquimonas</taxon>
    </lineage>
</organism>
<dbReference type="AlphaFoldDB" id="A0A1G6SJR6"/>
<dbReference type="Proteomes" id="UP000199603">
    <property type="component" value="Unassembled WGS sequence"/>
</dbReference>
<dbReference type="Gene3D" id="2.160.20.10">
    <property type="entry name" value="Single-stranded right-handed beta-helix, Pectin lyase-like"/>
    <property type="match status" value="1"/>
</dbReference>
<name>A0A1G6SJR6_9GAMM</name>
<keyword evidence="1" id="KW-0732">Signal</keyword>
<gene>
    <name evidence="2" type="ORF">SAMN04488509_101515</name>
</gene>
<dbReference type="InterPro" id="IPR011050">
    <property type="entry name" value="Pectin_lyase_fold/virulence"/>
</dbReference>
<dbReference type="RefSeq" id="WP_091238438.1">
    <property type="nucleotide sequence ID" value="NZ_FNAG01000001.1"/>
</dbReference>
<accession>A0A1G6SJR6</accession>
<keyword evidence="3" id="KW-1185">Reference proteome</keyword>
<evidence type="ECO:0008006" key="4">
    <source>
        <dbReference type="Google" id="ProtNLM"/>
    </source>
</evidence>
<dbReference type="InterPro" id="IPR012334">
    <property type="entry name" value="Pectin_lyas_fold"/>
</dbReference>
<dbReference type="EMBL" id="FNAG01000001">
    <property type="protein sequence ID" value="SDD16375.1"/>
    <property type="molecule type" value="Genomic_DNA"/>
</dbReference>
<dbReference type="OrthoDB" id="6327875at2"/>
<dbReference type="SUPFAM" id="SSF51126">
    <property type="entry name" value="Pectin lyase-like"/>
    <property type="match status" value="1"/>
</dbReference>
<protein>
    <recommendedName>
        <fullName evidence="4">Right handed beta helix region</fullName>
    </recommendedName>
</protein>
<dbReference type="STRING" id="265719.SAMN04488509_101515"/>
<evidence type="ECO:0000313" key="2">
    <source>
        <dbReference type="EMBL" id="SDD16375.1"/>
    </source>
</evidence>